<feature type="chain" id="PRO_5008582348" evidence="2">
    <location>
        <begin position="17"/>
        <end position="151"/>
    </location>
</feature>
<dbReference type="AlphaFoldDB" id="A0A1B6ETQ6"/>
<evidence type="ECO:0000256" key="2">
    <source>
        <dbReference type="SAM" id="SignalP"/>
    </source>
</evidence>
<feature type="non-terminal residue" evidence="3">
    <location>
        <position position="1"/>
    </location>
</feature>
<keyword evidence="2" id="KW-0732">Signal</keyword>
<name>A0A1B6ETQ6_9HEMI</name>
<sequence>VCCALKCSFLLFVVDGELRGTMCSCSVFRFVVGVVTCALVFEVSNSHPIKGVQLFSIQYYKDDEASQDVTPTPRPLTDSSDEPGEPSQLTDQDQDHDQESIDDRQKIGLKLKDIISRFRRSLNDSDLQVHSKSSCGKWGQPQILPTPCSDS</sequence>
<reference evidence="3" key="1">
    <citation type="submission" date="2015-11" db="EMBL/GenBank/DDBJ databases">
        <title>De novo transcriptome assembly of four potential Pierce s Disease insect vectors from Arizona vineyards.</title>
        <authorList>
            <person name="Tassone E.E."/>
        </authorList>
    </citation>
    <scope>NUCLEOTIDE SEQUENCE</scope>
</reference>
<feature type="signal peptide" evidence="2">
    <location>
        <begin position="1"/>
        <end position="16"/>
    </location>
</feature>
<feature type="region of interest" description="Disordered" evidence="1">
    <location>
        <begin position="124"/>
        <end position="151"/>
    </location>
</feature>
<accession>A0A1B6ETQ6</accession>
<evidence type="ECO:0000313" key="3">
    <source>
        <dbReference type="EMBL" id="JAS41113.1"/>
    </source>
</evidence>
<feature type="compositionally biased region" description="Basic and acidic residues" evidence="1">
    <location>
        <begin position="93"/>
        <end position="105"/>
    </location>
</feature>
<feature type="region of interest" description="Disordered" evidence="1">
    <location>
        <begin position="64"/>
        <end position="105"/>
    </location>
</feature>
<proteinExistence type="predicted"/>
<dbReference type="EMBL" id="GECZ01028656">
    <property type="protein sequence ID" value="JAS41113.1"/>
    <property type="molecule type" value="Transcribed_RNA"/>
</dbReference>
<gene>
    <name evidence="3" type="ORF">g.18854</name>
</gene>
<organism evidence="3">
    <name type="scientific">Cuerna arida</name>
    <dbReference type="NCBI Taxonomy" id="1464854"/>
    <lineage>
        <taxon>Eukaryota</taxon>
        <taxon>Metazoa</taxon>
        <taxon>Ecdysozoa</taxon>
        <taxon>Arthropoda</taxon>
        <taxon>Hexapoda</taxon>
        <taxon>Insecta</taxon>
        <taxon>Pterygota</taxon>
        <taxon>Neoptera</taxon>
        <taxon>Paraneoptera</taxon>
        <taxon>Hemiptera</taxon>
        <taxon>Auchenorrhyncha</taxon>
        <taxon>Membracoidea</taxon>
        <taxon>Cicadellidae</taxon>
        <taxon>Cicadellinae</taxon>
        <taxon>Proconiini</taxon>
        <taxon>Cuerna</taxon>
    </lineage>
</organism>
<evidence type="ECO:0000256" key="1">
    <source>
        <dbReference type="SAM" id="MobiDB-lite"/>
    </source>
</evidence>
<protein>
    <submittedName>
        <fullName evidence="3">Uncharacterized protein</fullName>
    </submittedName>
</protein>